<evidence type="ECO:0000313" key="2">
    <source>
        <dbReference type="EMBL" id="SEM18503.1"/>
    </source>
</evidence>
<dbReference type="RefSeq" id="WP_091839772.1">
    <property type="nucleotide sequence ID" value="NZ_FOAN01000008.1"/>
</dbReference>
<dbReference type="PRINTS" id="PR00111">
    <property type="entry name" value="ABHYDROLASE"/>
</dbReference>
<proteinExistence type="predicted"/>
<dbReference type="Pfam" id="PF00561">
    <property type="entry name" value="Abhydrolase_1"/>
    <property type="match status" value="1"/>
</dbReference>
<evidence type="ECO:0000313" key="3">
    <source>
        <dbReference type="Proteomes" id="UP000199664"/>
    </source>
</evidence>
<evidence type="ECO:0000259" key="1">
    <source>
        <dbReference type="Pfam" id="PF00561"/>
    </source>
</evidence>
<dbReference type="Proteomes" id="UP000199664">
    <property type="component" value="Unassembled WGS sequence"/>
</dbReference>
<dbReference type="Gene3D" id="3.40.50.1820">
    <property type="entry name" value="alpha/beta hydrolase"/>
    <property type="match status" value="1"/>
</dbReference>
<dbReference type="SUPFAM" id="SSF53474">
    <property type="entry name" value="alpha/beta-Hydrolases"/>
    <property type="match status" value="1"/>
</dbReference>
<dbReference type="InterPro" id="IPR000073">
    <property type="entry name" value="AB_hydrolase_1"/>
</dbReference>
<dbReference type="GO" id="GO:0004301">
    <property type="term" value="F:epoxide hydrolase activity"/>
    <property type="evidence" value="ECO:0007669"/>
    <property type="project" value="TreeGrafter"/>
</dbReference>
<keyword evidence="3" id="KW-1185">Reference proteome</keyword>
<dbReference type="PANTHER" id="PTHR42977:SF1">
    <property type="entry name" value="BLR6576 PROTEIN"/>
    <property type="match status" value="1"/>
</dbReference>
<dbReference type="OrthoDB" id="9799612at2"/>
<dbReference type="InterPro" id="IPR051340">
    <property type="entry name" value="Haloalkane_dehalogenase"/>
</dbReference>
<feature type="domain" description="AB hydrolase-1" evidence="1">
    <location>
        <begin position="29"/>
        <end position="272"/>
    </location>
</feature>
<reference evidence="3" key="1">
    <citation type="submission" date="2016-10" db="EMBL/GenBank/DDBJ databases">
        <authorList>
            <person name="Varghese N."/>
            <person name="Submissions S."/>
        </authorList>
    </citation>
    <scope>NUCLEOTIDE SEQUENCE [LARGE SCALE GENOMIC DNA]</scope>
    <source>
        <strain evidence="3">LMG 26383,CCUG 61248,R- 45681</strain>
    </source>
</reference>
<dbReference type="AlphaFoldDB" id="A0A1H7WAG8"/>
<dbReference type="STRING" id="1036779.SAMN04515666_10886"/>
<dbReference type="EMBL" id="FOAN01000008">
    <property type="protein sequence ID" value="SEM18503.1"/>
    <property type="molecule type" value="Genomic_DNA"/>
</dbReference>
<protein>
    <submittedName>
        <fullName evidence="2">Pimeloyl-ACP methyl ester carboxylesterase</fullName>
    </submittedName>
</protein>
<dbReference type="PANTHER" id="PTHR42977">
    <property type="entry name" value="HYDROLASE-RELATED"/>
    <property type="match status" value="1"/>
</dbReference>
<sequence length="290" mass="32447">MNPSAVKYRAIALGEVQMFYREAGDQAAPTVLLLHGFPTSSHMYRDLIPQLADKYRVIAPDLPGFGSTKAPARDVYDYTFDNLYKAVEAFVHALALERFALMVFDYGAPVGFRLAAANPSRIRAIITQNGNAYEEGLREETLTPMRAYWERPTAANRNALRPFLTLETTRFQYVHGVPQEKRELVSPDAIEHAQAILDRDPELQLDLFGDYKSNVALYPSWQDYLRKSKPPVLAVWGDGDPFFAPAGAHGFRKDVPDAEVHLFETGHFALETDGLAIAALIQGFLARTID</sequence>
<gene>
    <name evidence="2" type="ORF">SAMN04515666_10886</name>
</gene>
<accession>A0A1H7WAG8</accession>
<name>A0A1H7WAG8_9HYPH</name>
<organism evidence="2 3">
    <name type="scientific">Bosea lupini</name>
    <dbReference type="NCBI Taxonomy" id="1036779"/>
    <lineage>
        <taxon>Bacteria</taxon>
        <taxon>Pseudomonadati</taxon>
        <taxon>Pseudomonadota</taxon>
        <taxon>Alphaproteobacteria</taxon>
        <taxon>Hyphomicrobiales</taxon>
        <taxon>Boseaceae</taxon>
        <taxon>Bosea</taxon>
    </lineage>
</organism>
<dbReference type="InterPro" id="IPR029058">
    <property type="entry name" value="AB_hydrolase_fold"/>
</dbReference>